<feature type="transmembrane region" description="Helical" evidence="6">
    <location>
        <begin position="103"/>
        <end position="125"/>
    </location>
</feature>
<keyword evidence="9" id="KW-1185">Reference proteome</keyword>
<feature type="transmembrane region" description="Helical" evidence="6">
    <location>
        <begin position="358"/>
        <end position="375"/>
    </location>
</feature>
<sequence length="470" mass="49386">MMPEASPSVEEPPKTEEPPSLARRCGQRLLQSKGTQVFIGVLLGLSVGILLAEVAPEESVIKALAFPGKLWLKALKCVVLPMIVCGMIQSMAMMRELPGARNVAIWVLGLYAFTTVAAAVEGVLISTTMLENAITPLDASSLHPVQDPPKTPMSQVDTVLNIFDQLVPQNIVGDAAQNRLLLDQNAFPFEVSLGGLSVIMMSILVTGQSVADDRSAIAIRSSTLEVVDEINEVVSKVIKFLILLSPAGVCSLVFAGAVRFDLSAMGAAVVALVGAVLTALGLHMFIFCPTLLALGARQNPAKYFRNCIPVLLTALGASSSAASLPMNIEVAIEKNGLKPHVAKFTLNLGATINMDGTGIYLICATVCIATLQGVVLGPGDLAVLCVMATLCSMGAAPVPSASLVLLATLLSTLNIPVTETFGLITAIDWLLDRFRTTCNVYGDACVAAVVNYRTDAPEEPKAPDFTSLSA</sequence>
<keyword evidence="5 6" id="KW-0472">Membrane</keyword>
<comment type="caution">
    <text evidence="8">The sequence shown here is derived from an EMBL/GenBank/DDBJ whole genome shotgun (WGS) entry which is preliminary data.</text>
</comment>
<dbReference type="Pfam" id="PF00375">
    <property type="entry name" value="SDF"/>
    <property type="match status" value="1"/>
</dbReference>
<dbReference type="Proteomes" id="UP001642464">
    <property type="component" value="Unassembled WGS sequence"/>
</dbReference>
<keyword evidence="4 6" id="KW-1133">Transmembrane helix</keyword>
<dbReference type="PRINTS" id="PR00173">
    <property type="entry name" value="EDTRNSPORT"/>
</dbReference>
<dbReference type="InterPro" id="IPR001991">
    <property type="entry name" value="Na-dicarboxylate_symporter"/>
</dbReference>
<dbReference type="PANTHER" id="PTHR11958">
    <property type="entry name" value="SODIUM/DICARBOXYLATE SYMPORTER-RELATED"/>
    <property type="match status" value="1"/>
</dbReference>
<dbReference type="InterPro" id="IPR036458">
    <property type="entry name" value="Na:dicarbo_symporter_sf"/>
</dbReference>
<comment type="similarity">
    <text evidence="6">Belongs to the dicarboxylate/amino acid:cation symporter (DAACS) (TC 2.A.23) family.</text>
</comment>
<comment type="subcellular location">
    <subcellularLocation>
        <location evidence="1 6">Membrane</location>
        <topology evidence="1 6">Multi-pass membrane protein</topology>
    </subcellularLocation>
</comment>
<evidence type="ECO:0000256" key="5">
    <source>
        <dbReference type="ARBA" id="ARBA00023136"/>
    </source>
</evidence>
<name>A0ABP0LNE2_9DINO</name>
<dbReference type="PANTHER" id="PTHR11958:SF63">
    <property type="entry name" value="AMINO ACID TRANSPORTER"/>
    <property type="match status" value="1"/>
</dbReference>
<evidence type="ECO:0000256" key="2">
    <source>
        <dbReference type="ARBA" id="ARBA00022448"/>
    </source>
</evidence>
<evidence type="ECO:0000256" key="3">
    <source>
        <dbReference type="ARBA" id="ARBA00022692"/>
    </source>
</evidence>
<evidence type="ECO:0000313" key="8">
    <source>
        <dbReference type="EMBL" id="CAK9040665.1"/>
    </source>
</evidence>
<evidence type="ECO:0000256" key="6">
    <source>
        <dbReference type="RuleBase" id="RU361216"/>
    </source>
</evidence>
<keyword evidence="6" id="KW-0769">Symport</keyword>
<keyword evidence="3 6" id="KW-0812">Transmembrane</keyword>
<evidence type="ECO:0000256" key="1">
    <source>
        <dbReference type="ARBA" id="ARBA00004141"/>
    </source>
</evidence>
<evidence type="ECO:0000313" key="9">
    <source>
        <dbReference type="Proteomes" id="UP001642464"/>
    </source>
</evidence>
<feature type="transmembrane region" description="Helical" evidence="6">
    <location>
        <begin position="70"/>
        <end position="91"/>
    </location>
</feature>
<organism evidence="8 9">
    <name type="scientific">Durusdinium trenchii</name>
    <dbReference type="NCBI Taxonomy" id="1381693"/>
    <lineage>
        <taxon>Eukaryota</taxon>
        <taxon>Sar</taxon>
        <taxon>Alveolata</taxon>
        <taxon>Dinophyceae</taxon>
        <taxon>Suessiales</taxon>
        <taxon>Symbiodiniaceae</taxon>
        <taxon>Durusdinium</taxon>
    </lineage>
</organism>
<gene>
    <name evidence="8" type="ORF">SCF082_LOCUS23597</name>
</gene>
<dbReference type="EMBL" id="CAXAMM010017224">
    <property type="protein sequence ID" value="CAK9040665.1"/>
    <property type="molecule type" value="Genomic_DNA"/>
</dbReference>
<evidence type="ECO:0000256" key="7">
    <source>
        <dbReference type="SAM" id="MobiDB-lite"/>
    </source>
</evidence>
<feature type="transmembrane region" description="Helical" evidence="6">
    <location>
        <begin position="381"/>
        <end position="406"/>
    </location>
</feature>
<protein>
    <recommendedName>
        <fullName evidence="6">Amino acid transporter</fullName>
    </recommendedName>
</protein>
<dbReference type="Gene3D" id="1.10.3860.10">
    <property type="entry name" value="Sodium:dicarboxylate symporter"/>
    <property type="match status" value="1"/>
</dbReference>
<dbReference type="SUPFAM" id="SSF118215">
    <property type="entry name" value="Proton glutamate symport protein"/>
    <property type="match status" value="1"/>
</dbReference>
<proteinExistence type="inferred from homology"/>
<keyword evidence="2 6" id="KW-0813">Transport</keyword>
<reference evidence="8 9" key="1">
    <citation type="submission" date="2024-02" db="EMBL/GenBank/DDBJ databases">
        <authorList>
            <person name="Chen Y."/>
            <person name="Shah S."/>
            <person name="Dougan E. K."/>
            <person name="Thang M."/>
            <person name="Chan C."/>
        </authorList>
    </citation>
    <scope>NUCLEOTIDE SEQUENCE [LARGE SCALE GENOMIC DNA]</scope>
</reference>
<feature type="transmembrane region" description="Helical" evidence="6">
    <location>
        <begin position="37"/>
        <end position="55"/>
    </location>
</feature>
<feature type="region of interest" description="Disordered" evidence="7">
    <location>
        <begin position="1"/>
        <end position="21"/>
    </location>
</feature>
<accession>A0ABP0LNE2</accession>
<dbReference type="InterPro" id="IPR050746">
    <property type="entry name" value="DAACS"/>
</dbReference>
<feature type="transmembrane region" description="Helical" evidence="6">
    <location>
        <begin position="264"/>
        <end position="295"/>
    </location>
</feature>
<feature type="transmembrane region" description="Helical" evidence="6">
    <location>
        <begin position="240"/>
        <end position="258"/>
    </location>
</feature>
<evidence type="ECO:0000256" key="4">
    <source>
        <dbReference type="ARBA" id="ARBA00022989"/>
    </source>
</evidence>